<organism evidence="7 8">
    <name type="scientific">Phyllostomus discolor</name>
    <name type="common">pale spear-nosed bat</name>
    <dbReference type="NCBI Taxonomy" id="89673"/>
    <lineage>
        <taxon>Eukaryota</taxon>
        <taxon>Metazoa</taxon>
        <taxon>Chordata</taxon>
        <taxon>Craniata</taxon>
        <taxon>Vertebrata</taxon>
        <taxon>Euteleostomi</taxon>
        <taxon>Mammalia</taxon>
        <taxon>Eutheria</taxon>
        <taxon>Laurasiatheria</taxon>
        <taxon>Chiroptera</taxon>
        <taxon>Yangochiroptera</taxon>
        <taxon>Phyllostomidae</taxon>
        <taxon>Phyllostominae</taxon>
        <taxon>Phyllostomus</taxon>
    </lineage>
</organism>
<gene>
    <name evidence="8" type="primary">LOC114503551</name>
</gene>
<dbReference type="OrthoDB" id="196393at2759"/>
<dbReference type="InterPro" id="IPR036880">
    <property type="entry name" value="Kunitz_BPTI_sf"/>
</dbReference>
<dbReference type="KEGG" id="pdic:114503551"/>
<proteinExistence type="predicted"/>
<dbReference type="SUPFAM" id="SSF57362">
    <property type="entry name" value="BPTI-like"/>
    <property type="match status" value="2"/>
</dbReference>
<dbReference type="Pfam" id="PF00014">
    <property type="entry name" value="Kunitz_BPTI"/>
    <property type="match status" value="2"/>
</dbReference>
<evidence type="ECO:0000256" key="5">
    <source>
        <dbReference type="SAM" id="SignalP"/>
    </source>
</evidence>
<feature type="domain" description="BPTI/Kunitz inhibitor" evidence="6">
    <location>
        <begin position="128"/>
        <end position="178"/>
    </location>
</feature>
<dbReference type="PROSITE" id="PS50279">
    <property type="entry name" value="BPTI_KUNITZ_2"/>
    <property type="match status" value="2"/>
</dbReference>
<keyword evidence="4" id="KW-0472">Membrane</keyword>
<name>A0A7E6EE51_9CHIR</name>
<accession>A0A7E6EE51</accession>
<evidence type="ECO:0000256" key="3">
    <source>
        <dbReference type="ARBA" id="ARBA00023157"/>
    </source>
</evidence>
<keyword evidence="7" id="KW-1185">Reference proteome</keyword>
<keyword evidence="4" id="KW-0812">Transmembrane</keyword>
<reference evidence="8" key="1">
    <citation type="submission" date="2025-08" db="UniProtKB">
        <authorList>
            <consortium name="RefSeq"/>
        </authorList>
    </citation>
    <scope>IDENTIFICATION</scope>
    <source>
        <tissue evidence="8">Muscle</tissue>
    </source>
</reference>
<evidence type="ECO:0000313" key="7">
    <source>
        <dbReference type="Proteomes" id="UP000504628"/>
    </source>
</evidence>
<dbReference type="GeneID" id="114503551"/>
<keyword evidence="1 8" id="KW-0646">Protease inhibitor</keyword>
<feature type="domain" description="BPTI/Kunitz inhibitor" evidence="6">
    <location>
        <begin position="33"/>
        <end position="83"/>
    </location>
</feature>
<evidence type="ECO:0000259" key="6">
    <source>
        <dbReference type="PROSITE" id="PS50279"/>
    </source>
</evidence>
<evidence type="ECO:0000256" key="2">
    <source>
        <dbReference type="ARBA" id="ARBA00022900"/>
    </source>
</evidence>
<feature type="transmembrane region" description="Helical" evidence="4">
    <location>
        <begin position="199"/>
        <end position="218"/>
    </location>
</feature>
<dbReference type="GO" id="GO:0004867">
    <property type="term" value="F:serine-type endopeptidase inhibitor activity"/>
    <property type="evidence" value="ECO:0007669"/>
    <property type="project" value="UniProtKB-KW"/>
</dbReference>
<dbReference type="SMART" id="SM00131">
    <property type="entry name" value="KU"/>
    <property type="match status" value="2"/>
</dbReference>
<dbReference type="PROSITE" id="PS00280">
    <property type="entry name" value="BPTI_KUNITZ_1"/>
    <property type="match status" value="1"/>
</dbReference>
<dbReference type="InterPro" id="IPR020901">
    <property type="entry name" value="Prtase_inh_Kunz-CS"/>
</dbReference>
<dbReference type="Proteomes" id="UP000504628">
    <property type="component" value="Chromosome 8"/>
</dbReference>
<evidence type="ECO:0000256" key="4">
    <source>
        <dbReference type="SAM" id="Phobius"/>
    </source>
</evidence>
<dbReference type="PRINTS" id="PR00759">
    <property type="entry name" value="BASICPTASE"/>
</dbReference>
<feature type="chain" id="PRO_5028839272" evidence="5">
    <location>
        <begin position="26"/>
        <end position="261"/>
    </location>
</feature>
<dbReference type="InterPro" id="IPR002223">
    <property type="entry name" value="Kunitz_BPTI"/>
</dbReference>
<dbReference type="FunFam" id="4.10.410.10:FF:000020">
    <property type="entry name" value="Collagen, type VI, alpha 3"/>
    <property type="match status" value="1"/>
</dbReference>
<dbReference type="Gene3D" id="4.10.410.10">
    <property type="entry name" value="Pancreatic trypsin inhibitor Kunitz domain"/>
    <property type="match status" value="2"/>
</dbReference>
<evidence type="ECO:0000256" key="1">
    <source>
        <dbReference type="ARBA" id="ARBA00022690"/>
    </source>
</evidence>
<dbReference type="AlphaFoldDB" id="A0A7E6EE51"/>
<dbReference type="FunFam" id="4.10.410.10:FF:000006">
    <property type="entry name" value="Serine peptidase inhibitor, Kunitz type 1"/>
    <property type="match status" value="1"/>
</dbReference>
<sequence>MAQLCGPRWCLLALQASLLLFGAEAADLERDFCRAPQMEGRCQAALRRWWYNATGGSCQQFVYGGCGGNDNNHLTREKCLEKCANVTDNTADDLPTGRNGAGSSVPGVPRRQDFEDPPSDIFSYEEQCLARAVTGPCRSSFPRWYFDAQKNTCHNFIYGGCWGNKNNYLSKETCLRHCSSGGRQFYSALPCSTRAVLEGLFLTVLLLLLGASVVYLILVARRNRESCPFVCGLRGAEKPVFKKKGTWGRGGVTTAECQCAV</sequence>
<evidence type="ECO:0000313" key="8">
    <source>
        <dbReference type="RefSeq" id="XP_035889609.1"/>
    </source>
</evidence>
<dbReference type="PANTHER" id="PTHR47247">
    <property type="entry name" value="KUNITZ-TYPE PROTEASE INHIBITOR 2"/>
    <property type="match status" value="1"/>
</dbReference>
<keyword evidence="5" id="KW-0732">Signal</keyword>
<dbReference type="PANTHER" id="PTHR47247:SF1">
    <property type="entry name" value="KUNITZ-TYPE PROTEASE INHIBITOR 2"/>
    <property type="match status" value="1"/>
</dbReference>
<keyword evidence="3" id="KW-1015">Disulfide bond</keyword>
<dbReference type="RefSeq" id="XP_035889609.1">
    <property type="nucleotide sequence ID" value="XM_036033716.1"/>
</dbReference>
<feature type="signal peptide" evidence="5">
    <location>
        <begin position="1"/>
        <end position="25"/>
    </location>
</feature>
<dbReference type="InParanoid" id="A0A7E6EE51"/>
<keyword evidence="2" id="KW-0722">Serine protease inhibitor</keyword>
<keyword evidence="4" id="KW-1133">Transmembrane helix</keyword>
<protein>
    <submittedName>
        <fullName evidence="8">Kunitz-type protease inhibitor 2-like</fullName>
    </submittedName>
</protein>